<comment type="subunit">
    <text evidence="8">Component of the oligosaccharyltransferase (OST) complex.</text>
</comment>
<keyword evidence="7 8" id="KW-0472">Membrane</keyword>
<gene>
    <name evidence="11" type="ORF">BDV23DRAFT_157719</name>
</gene>
<comment type="similarity">
    <text evidence="3 8">Belongs to the DDOST 48 kDa subunit family.</text>
</comment>
<dbReference type="OrthoDB" id="29105at2759"/>
<feature type="chain" id="PRO_5025092095" description="Dolichyl-diphosphooligosaccharide--protein glycosyltransferase subunit WBP1" evidence="8">
    <location>
        <begin position="19"/>
        <end position="462"/>
    </location>
</feature>
<evidence type="ECO:0000256" key="1">
    <source>
        <dbReference type="ARBA" id="ARBA00004479"/>
    </source>
</evidence>
<comment type="pathway">
    <text evidence="2 8">Protein modification; protein glycosylation.</text>
</comment>
<feature type="signal peptide" evidence="8">
    <location>
        <begin position="1"/>
        <end position="18"/>
    </location>
</feature>
<evidence type="ECO:0000256" key="7">
    <source>
        <dbReference type="ARBA" id="ARBA00023136"/>
    </source>
</evidence>
<dbReference type="GO" id="GO:0008250">
    <property type="term" value="C:oligosaccharyltransferase complex"/>
    <property type="evidence" value="ECO:0007669"/>
    <property type="project" value="TreeGrafter"/>
</dbReference>
<evidence type="ECO:0000256" key="6">
    <source>
        <dbReference type="ARBA" id="ARBA00022989"/>
    </source>
</evidence>
<evidence type="ECO:0000259" key="9">
    <source>
        <dbReference type="Pfam" id="PF03345"/>
    </source>
</evidence>
<sequence length="462" mass="51534">MRWCLSLLLFGFLAVVHALSSSGSRLLVVLEDAAEKEAYSTFWGDLEARGYNLVFESPKNDQLSLLALGERAYDHVLLLPPRSKGFGPALSPKNIIEFLNKDGNILLALSGKSTTPSAISSLLLELDLHLSTDRSSVVVDHFNYDTLSAVEKHDVLLLQRPGQLRPDTKSFFGGEGVLAFPRAAPHTLGDSNPLLAPILRAPATAYSYNPKEDLGSVDDVLASGSQLALVSAMQARNSARFTLLGSVESLQDAWFSATVKAPGNEKETETANREFAKQLTAWTFKETGVLKVSKIEHHLAQNGEIAPVELNPKIYRIKNETVFSIEVSEYDYDKYVPFEVPENDALQLEFTMLSPFHRLDLQPSRKTENSTIYSTKFTVPDQHGIFSFRVNYKRPFFNNIEEKHEVTVRHLAHNEYPRSWKISGGWVWIAGLWSVIAGFLAFVIIWLYSAPRSTASTTKKTQ</sequence>
<dbReference type="InterPro" id="IPR055459">
    <property type="entry name" value="OST48_MD"/>
</dbReference>
<feature type="transmembrane region" description="Helical" evidence="8">
    <location>
        <begin position="426"/>
        <end position="450"/>
    </location>
</feature>
<keyword evidence="6 8" id="KW-1133">Transmembrane helix</keyword>
<organism evidence="11">
    <name type="scientific">Petromyces alliaceus</name>
    <name type="common">Aspergillus alliaceus</name>
    <dbReference type="NCBI Taxonomy" id="209559"/>
    <lineage>
        <taxon>Eukaryota</taxon>
        <taxon>Fungi</taxon>
        <taxon>Dikarya</taxon>
        <taxon>Ascomycota</taxon>
        <taxon>Pezizomycotina</taxon>
        <taxon>Eurotiomycetes</taxon>
        <taxon>Eurotiomycetidae</taxon>
        <taxon>Eurotiales</taxon>
        <taxon>Aspergillaceae</taxon>
        <taxon>Aspergillus</taxon>
        <taxon>Aspergillus subgen. Circumdati</taxon>
    </lineage>
</organism>
<dbReference type="InterPro" id="IPR005013">
    <property type="entry name" value="DDOST_48_kDa_subunit"/>
</dbReference>
<dbReference type="EMBL" id="ML735269">
    <property type="protein sequence ID" value="KAE8389165.1"/>
    <property type="molecule type" value="Genomic_DNA"/>
</dbReference>
<protein>
    <recommendedName>
        <fullName evidence="8">Dolichyl-diphosphooligosaccharide--protein glycosyltransferase subunit WBP1</fullName>
        <shortName evidence="8">Oligosaccharyl transferase subunit WBP1</shortName>
    </recommendedName>
</protein>
<keyword evidence="11" id="KW-0808">Transferase</keyword>
<dbReference type="PANTHER" id="PTHR10830:SF0">
    <property type="entry name" value="DOLICHYL-DIPHOSPHOOLIGOSACCHARIDE--PROTEIN GLYCOSYLTRANSFERASE 48 KDA SUBUNIT"/>
    <property type="match status" value="1"/>
</dbReference>
<evidence type="ECO:0000256" key="5">
    <source>
        <dbReference type="ARBA" id="ARBA00022824"/>
    </source>
</evidence>
<dbReference type="AlphaFoldDB" id="A0A5N7C4Z2"/>
<accession>A0A5N7C4Z2</accession>
<evidence type="ECO:0000256" key="3">
    <source>
        <dbReference type="ARBA" id="ARBA00008743"/>
    </source>
</evidence>
<keyword evidence="4 8" id="KW-0812">Transmembrane</keyword>
<comment type="function">
    <text evidence="8">Subunit of the oligosaccharyl transferase (OST) complex that catalyzes the initial transfer of a defined glycan (Glc(3)Man(9)GlcNAc(2) in eukaryotes) from the lipid carrier dolichol-pyrophosphate to an asparagine residue within an Asn-X-Ser/Thr consensus motif in nascent polypeptide chains, the first step in protein N-glycosylation. N-glycosylation occurs cotranslationally and the complex associates with the Sec61 complex at the channel-forming translocon complex that mediates protein translocation across the endoplasmic reticulum (ER).</text>
</comment>
<dbReference type="InterPro" id="IPR055457">
    <property type="entry name" value="OST48_N"/>
</dbReference>
<dbReference type="Proteomes" id="UP000326877">
    <property type="component" value="Unassembled WGS sequence"/>
</dbReference>
<dbReference type="Pfam" id="PF03345">
    <property type="entry name" value="OST48_N"/>
    <property type="match status" value="1"/>
</dbReference>
<evidence type="ECO:0000256" key="8">
    <source>
        <dbReference type="RuleBase" id="RU361142"/>
    </source>
</evidence>
<evidence type="ECO:0000313" key="11">
    <source>
        <dbReference type="EMBL" id="KAE8389165.1"/>
    </source>
</evidence>
<feature type="domain" description="OST48 middle" evidence="10">
    <location>
        <begin position="311"/>
        <end position="449"/>
    </location>
</feature>
<keyword evidence="5 8" id="KW-0256">Endoplasmic reticulum</keyword>
<evidence type="ECO:0000256" key="2">
    <source>
        <dbReference type="ARBA" id="ARBA00004922"/>
    </source>
</evidence>
<dbReference type="Pfam" id="PF23358">
    <property type="entry name" value="OST48_MD"/>
    <property type="match status" value="1"/>
</dbReference>
<feature type="domain" description="OST48 N-terminal" evidence="9">
    <location>
        <begin position="25"/>
        <end position="283"/>
    </location>
</feature>
<proteinExistence type="inferred from homology"/>
<name>A0A5N7C4Z2_PETAA</name>
<keyword evidence="8" id="KW-0732">Signal</keyword>
<reference evidence="11" key="1">
    <citation type="submission" date="2019-04" db="EMBL/GenBank/DDBJ databases">
        <title>Friends and foes A comparative genomics studyof 23 Aspergillus species from section Flavi.</title>
        <authorList>
            <consortium name="DOE Joint Genome Institute"/>
            <person name="Kjaerbolling I."/>
            <person name="Vesth T."/>
            <person name="Frisvad J.C."/>
            <person name="Nybo J.L."/>
            <person name="Theobald S."/>
            <person name="Kildgaard S."/>
            <person name="Isbrandt T."/>
            <person name="Kuo A."/>
            <person name="Sato A."/>
            <person name="Lyhne E.K."/>
            <person name="Kogle M.E."/>
            <person name="Wiebenga A."/>
            <person name="Kun R.S."/>
            <person name="Lubbers R.J."/>
            <person name="Makela M.R."/>
            <person name="Barry K."/>
            <person name="Chovatia M."/>
            <person name="Clum A."/>
            <person name="Daum C."/>
            <person name="Haridas S."/>
            <person name="He G."/>
            <person name="LaButti K."/>
            <person name="Lipzen A."/>
            <person name="Mondo S."/>
            <person name="Riley R."/>
            <person name="Salamov A."/>
            <person name="Simmons B.A."/>
            <person name="Magnuson J.K."/>
            <person name="Henrissat B."/>
            <person name="Mortensen U.H."/>
            <person name="Larsen T.O."/>
            <person name="Devries R.P."/>
            <person name="Grigoriev I.V."/>
            <person name="Machida M."/>
            <person name="Baker S.E."/>
            <person name="Andersen M.R."/>
        </authorList>
    </citation>
    <scope>NUCLEOTIDE SEQUENCE [LARGE SCALE GENOMIC DNA]</scope>
    <source>
        <strain evidence="11">IBT 14317</strain>
    </source>
</reference>
<dbReference type="GO" id="GO:0016740">
    <property type="term" value="F:transferase activity"/>
    <property type="evidence" value="ECO:0007669"/>
    <property type="project" value="UniProtKB-KW"/>
</dbReference>
<dbReference type="PANTHER" id="PTHR10830">
    <property type="entry name" value="DOLICHYL-DIPHOSPHOOLIGOSACCHARIDE--PROTEIN GLYCOSYLTRANSFERASE 48 KDA SUBUNIT"/>
    <property type="match status" value="1"/>
</dbReference>
<evidence type="ECO:0000256" key="4">
    <source>
        <dbReference type="ARBA" id="ARBA00022692"/>
    </source>
</evidence>
<comment type="subcellular location">
    <subcellularLocation>
        <location evidence="8">Endoplasmic reticulum membrane</location>
        <topology evidence="8">Single-pass type I membrane protein</topology>
    </subcellularLocation>
    <subcellularLocation>
        <location evidence="1">Membrane</location>
        <topology evidence="1">Single-pass type I membrane protein</topology>
    </subcellularLocation>
</comment>
<dbReference type="GO" id="GO:0018279">
    <property type="term" value="P:protein N-linked glycosylation via asparagine"/>
    <property type="evidence" value="ECO:0007669"/>
    <property type="project" value="UniProtKB-UniRule"/>
</dbReference>
<evidence type="ECO:0000259" key="10">
    <source>
        <dbReference type="Pfam" id="PF23358"/>
    </source>
</evidence>
<dbReference type="UniPathway" id="UPA00378"/>